<evidence type="ECO:0000313" key="8">
    <source>
        <dbReference type="Proteomes" id="UP000182763"/>
    </source>
</evidence>
<name>A0A1J5G4Q8_9BACT</name>
<organism evidence="4 8">
    <name type="scientific">Candidatus Infernicultor aquiphilus</name>
    <dbReference type="NCBI Taxonomy" id="1805029"/>
    <lineage>
        <taxon>Bacteria</taxon>
        <taxon>Pseudomonadati</taxon>
        <taxon>Atribacterota</taxon>
        <taxon>Candidatus Phoenicimicrobiia</taxon>
        <taxon>Candidatus Pheonicimicrobiales</taxon>
        <taxon>Candidatus Phoenicimicrobiaceae</taxon>
        <taxon>Candidatus Infernicultor</taxon>
    </lineage>
</organism>
<evidence type="ECO:0000313" key="9">
    <source>
        <dbReference type="Proteomes" id="UP000228560"/>
    </source>
</evidence>
<comment type="similarity">
    <text evidence="3">Belongs to the glycosyl hydrolase 130 family.</text>
</comment>
<reference evidence="4 8" key="1">
    <citation type="journal article" date="2016" name="Environ. Microbiol.">
        <title>Genomic resolution of a cold subsurface aquifer community provides metabolic insights for novel microbes adapted to high CO concentrations.</title>
        <authorList>
            <person name="Probst A.J."/>
            <person name="Castelle C.J."/>
            <person name="Singh A."/>
            <person name="Brown C.T."/>
            <person name="Anantharaman K."/>
            <person name="Sharon I."/>
            <person name="Hug L.A."/>
            <person name="Burstein D."/>
            <person name="Emerson J.B."/>
            <person name="Thomas B.C."/>
            <person name="Banfield J.F."/>
        </authorList>
    </citation>
    <scope>NUCLEOTIDE SEQUENCE [LARGE SCALE GENOMIC DNA]</scope>
    <source>
        <strain evidence="4">CG2_30_33_13</strain>
    </source>
</reference>
<gene>
    <name evidence="4" type="ORF">AUK42_07080</name>
    <name evidence="7" type="ORF">CO097_07725</name>
    <name evidence="6" type="ORF">COZ07_09280</name>
    <name evidence="5" type="ORF">COZ58_01445</name>
</gene>
<accession>A0A2M8C988</accession>
<dbReference type="AlphaFoldDB" id="A0A1J5G4Q8"/>
<accession>A0A1J5G4Q8</accession>
<sequence>MNIIRSEKNPIITPEDVKPSRPDFKVVGVFNCGVTRFNGEILLLMRVAEMPINNNPKKELVPMIDLKTDKIVVKEFNKADSSIDFSDSRFVRTPTDQYLTSISHLRIARGKNGIDFKIDKKPAIFPESKYERFGIEDPRITQINGRYYINYSAISDITGVTTCLTSTTDFVTFTRHGVIFMPDNKDVAIFPEKIKGRYYALNRPVSAEYRVRNIWISESPDLVYWGNHLKLMSAREKYWDDGSIGCSGVPFKIEEGWMEIYHGSSKINRYCLGAVLLDANEPWKVIARSEKPIIEPEMDYELHGFFGNVIFNCGNLYEEGKVKIYYGAADTCIAYAEVKLKDILYQLK</sequence>
<dbReference type="PANTHER" id="PTHR34106:SF5">
    <property type="entry name" value="GLYCOSIDASE"/>
    <property type="match status" value="1"/>
</dbReference>
<evidence type="ECO:0000256" key="1">
    <source>
        <dbReference type="ARBA" id="ARBA00022676"/>
    </source>
</evidence>
<protein>
    <submittedName>
        <fullName evidence="4">Glycosidase</fullName>
    </submittedName>
</protein>
<evidence type="ECO:0000313" key="10">
    <source>
        <dbReference type="Proteomes" id="UP000230646"/>
    </source>
</evidence>
<reference evidence="5" key="3">
    <citation type="submission" date="2017-09" db="EMBL/GenBank/DDBJ databases">
        <title>Depth-based differentiation of microbial function through sediment-hosted aquifers and enrichment of novel symbionts in the deep terrestrial subsurface.</title>
        <authorList>
            <person name="Probst A.J."/>
            <person name="Ladd B."/>
            <person name="Jarett J.K."/>
            <person name="Geller-Mcgrath D.E."/>
            <person name="Sieber C.M.K."/>
            <person name="Emerson J.B."/>
            <person name="Anantharaman K."/>
            <person name="Thomas B.C."/>
            <person name="Malmstrom R."/>
            <person name="Stieglmeier M."/>
            <person name="Klingl A."/>
            <person name="Woyke T."/>
            <person name="Ryan C.M."/>
            <person name="Banfield J.F."/>
        </authorList>
    </citation>
    <scope>NUCLEOTIDE SEQUENCE</scope>
    <source>
        <strain evidence="5">CG_4_8_14_3_um_filter_34_18</strain>
    </source>
</reference>
<accession>A0A2M7PMM6</accession>
<keyword evidence="2" id="KW-0808">Transferase</keyword>
<keyword evidence="4" id="KW-0378">Hydrolase</keyword>
<evidence type="ECO:0000313" key="5">
    <source>
        <dbReference type="EMBL" id="PIX35096.1"/>
    </source>
</evidence>
<evidence type="ECO:0000313" key="6">
    <source>
        <dbReference type="EMBL" id="PIY31446.1"/>
    </source>
</evidence>
<accession>A0A2M7KAD7</accession>
<dbReference type="EMBL" id="MNYY01000141">
    <property type="protein sequence ID" value="OIP67235.1"/>
    <property type="molecule type" value="Genomic_DNA"/>
</dbReference>
<dbReference type="EMBL" id="PFKO01000340">
    <property type="protein sequence ID" value="PIY31446.1"/>
    <property type="molecule type" value="Genomic_DNA"/>
</dbReference>
<dbReference type="GO" id="GO:0016757">
    <property type="term" value="F:glycosyltransferase activity"/>
    <property type="evidence" value="ECO:0007669"/>
    <property type="project" value="UniProtKB-KW"/>
</dbReference>
<proteinExistence type="inferred from homology"/>
<dbReference type="EMBL" id="PFIP01000021">
    <property type="protein sequence ID" value="PIX35096.1"/>
    <property type="molecule type" value="Genomic_DNA"/>
</dbReference>
<dbReference type="InterPro" id="IPR023296">
    <property type="entry name" value="Glyco_hydro_beta-prop_sf"/>
</dbReference>
<dbReference type="Pfam" id="PF04041">
    <property type="entry name" value="Glyco_hydro_130"/>
    <property type="match status" value="1"/>
</dbReference>
<keyword evidence="1" id="KW-0328">Glycosyltransferase</keyword>
<keyword evidence="4" id="KW-0326">Glycosidase</keyword>
<dbReference type="Proteomes" id="UP000230646">
    <property type="component" value="Unassembled WGS sequence"/>
</dbReference>
<dbReference type="Proteomes" id="UP000228560">
    <property type="component" value="Unassembled WGS sequence"/>
</dbReference>
<dbReference type="EMBL" id="PFTV01000199">
    <property type="protein sequence ID" value="PJB55588.1"/>
    <property type="molecule type" value="Genomic_DNA"/>
</dbReference>
<dbReference type="PIRSF" id="PIRSF016202">
    <property type="entry name" value="PH1107"/>
    <property type="match status" value="1"/>
</dbReference>
<comment type="caution">
    <text evidence="4">The sequence shown here is derived from an EMBL/GenBank/DDBJ whole genome shotgun (WGS) entry which is preliminary data.</text>
</comment>
<dbReference type="Proteomes" id="UP000231493">
    <property type="component" value="Unassembled WGS sequence"/>
</dbReference>
<evidence type="ECO:0000256" key="2">
    <source>
        <dbReference type="ARBA" id="ARBA00022679"/>
    </source>
</evidence>
<dbReference type="SUPFAM" id="SSF75005">
    <property type="entry name" value="Arabinanase/levansucrase/invertase"/>
    <property type="match status" value="1"/>
</dbReference>
<dbReference type="InterPro" id="IPR007184">
    <property type="entry name" value="Mannoside_phosphorylase"/>
</dbReference>
<dbReference type="Proteomes" id="UP000182763">
    <property type="component" value="Unassembled WGS sequence"/>
</dbReference>
<dbReference type="Gene3D" id="2.115.10.20">
    <property type="entry name" value="Glycosyl hydrolase domain, family 43"/>
    <property type="match status" value="1"/>
</dbReference>
<dbReference type="RefSeq" id="WP_406608330.1">
    <property type="nucleotide sequence ID" value="NZ_PFKO01000340.1"/>
</dbReference>
<evidence type="ECO:0000313" key="4">
    <source>
        <dbReference type="EMBL" id="OIP67235.1"/>
    </source>
</evidence>
<dbReference type="PANTHER" id="PTHR34106">
    <property type="entry name" value="GLYCOSIDASE"/>
    <property type="match status" value="1"/>
</dbReference>
<reference evidence="9 10" key="2">
    <citation type="submission" date="2017-09" db="EMBL/GenBank/DDBJ databases">
        <title>Depth-based differentiation of microbial function through sediment-hosted aquifers and enrichment of novel symbionts in the deep terrestrial subsurface.</title>
        <authorList>
            <person name="Probst A.J."/>
            <person name="Ladd B."/>
            <person name="Jarett J.K."/>
            <person name="Geller-Mcgrath D.E."/>
            <person name="Sieber C.M."/>
            <person name="Emerson J.B."/>
            <person name="Anantharaman K."/>
            <person name="Thomas B.C."/>
            <person name="Malmstrom R."/>
            <person name="Stieglmeier M."/>
            <person name="Klingl A."/>
            <person name="Woyke T."/>
            <person name="Ryan C.M."/>
            <person name="Banfield J.F."/>
        </authorList>
    </citation>
    <scope>NUCLEOTIDE SEQUENCE [LARGE SCALE GENOMIC DNA]</scope>
    <source>
        <strain evidence="6">CG_4_10_14_3_um_filter_34_13</strain>
        <strain evidence="7">CG_4_9_14_3_um_filter_33_16</strain>
    </source>
</reference>
<dbReference type="GO" id="GO:0016798">
    <property type="term" value="F:hydrolase activity, acting on glycosyl bonds"/>
    <property type="evidence" value="ECO:0007669"/>
    <property type="project" value="UniProtKB-KW"/>
</dbReference>
<evidence type="ECO:0000313" key="7">
    <source>
        <dbReference type="EMBL" id="PJB55588.1"/>
    </source>
</evidence>
<dbReference type="CDD" id="cd18612">
    <property type="entry name" value="GH130_Lin0857-like"/>
    <property type="match status" value="1"/>
</dbReference>
<evidence type="ECO:0000256" key="3">
    <source>
        <dbReference type="ARBA" id="ARBA00024356"/>
    </source>
</evidence>